<organism evidence="4 5">
    <name type="scientific">Amnibacterium endophyticum</name>
    <dbReference type="NCBI Taxonomy" id="2109337"/>
    <lineage>
        <taxon>Bacteria</taxon>
        <taxon>Bacillati</taxon>
        <taxon>Actinomycetota</taxon>
        <taxon>Actinomycetes</taxon>
        <taxon>Micrococcales</taxon>
        <taxon>Microbacteriaceae</taxon>
        <taxon>Amnibacterium</taxon>
    </lineage>
</organism>
<proteinExistence type="inferred from homology"/>
<dbReference type="Gene3D" id="3.40.50.2000">
    <property type="entry name" value="Glycogen Phosphorylase B"/>
    <property type="match status" value="1"/>
</dbReference>
<evidence type="ECO:0000256" key="2">
    <source>
        <dbReference type="ARBA" id="ARBA00022676"/>
    </source>
</evidence>
<keyword evidence="5" id="KW-1185">Reference proteome</keyword>
<dbReference type="PANTHER" id="PTHR12526">
    <property type="entry name" value="GLYCOSYLTRANSFERASE"/>
    <property type="match status" value="1"/>
</dbReference>
<dbReference type="Pfam" id="PF13692">
    <property type="entry name" value="Glyco_trans_1_4"/>
    <property type="match status" value="1"/>
</dbReference>
<comment type="caution">
    <text evidence="4">The sequence shown here is derived from an EMBL/GenBank/DDBJ whole genome shotgun (WGS) entry which is preliminary data.</text>
</comment>
<protein>
    <submittedName>
        <fullName evidence="4">Glycosyltransferase</fullName>
        <ecNumber evidence="4">2.4.-.-</ecNumber>
    </submittedName>
</protein>
<dbReference type="Proteomes" id="UP001597347">
    <property type="component" value="Unassembled WGS sequence"/>
</dbReference>
<dbReference type="EC" id="2.4.-.-" evidence="4"/>
<name>A0ABW4LBB2_9MICO</name>
<dbReference type="RefSeq" id="WP_377932543.1">
    <property type="nucleotide sequence ID" value="NZ_JBHUEA010000005.1"/>
</dbReference>
<gene>
    <name evidence="4" type="ORF">ACFSBI_04700</name>
</gene>
<evidence type="ECO:0000256" key="1">
    <source>
        <dbReference type="ARBA" id="ARBA00009481"/>
    </source>
</evidence>
<evidence type="ECO:0000256" key="3">
    <source>
        <dbReference type="ARBA" id="ARBA00022679"/>
    </source>
</evidence>
<sequence length="376" mass="41654">MSRSTPVVILSTADFDSTVWTNKQHLATRLAEHREVTYVESFGLRRPTLTRADAGRIARRLLQSQETPTERRQVEHRPEVVSPVVVPFHGSHIIRRLNRQLVDRLVVPRLPREYILWSFSPLTYGLEDGANSFVYHSVDLIHHQPHMPSRSIVTAERRAVRRADVVIASSTGVRNHLLEIGAPAVRLWENVADTRLFAAPQPRRRPRAVFAGHLTPTKIDIAALRSVVDAEVDLVVCGPLPEDGTSLPDDIRALLEHPRTEYLGNLPPERLAEVFSECVVGLIPYLTNPYTSGVFPLKVYEYLAAGLSIVTTPLGSLDGTDPALLVRSGSVGFGAAAASAIEEFEEAEAMERRALAASHSWESRTEQALAVLNDLC</sequence>
<reference evidence="5" key="1">
    <citation type="journal article" date="2019" name="Int. J. Syst. Evol. Microbiol.">
        <title>The Global Catalogue of Microorganisms (GCM) 10K type strain sequencing project: providing services to taxonomists for standard genome sequencing and annotation.</title>
        <authorList>
            <consortium name="The Broad Institute Genomics Platform"/>
            <consortium name="The Broad Institute Genome Sequencing Center for Infectious Disease"/>
            <person name="Wu L."/>
            <person name="Ma J."/>
        </authorList>
    </citation>
    <scope>NUCLEOTIDE SEQUENCE [LARGE SCALE GENOMIC DNA]</scope>
    <source>
        <strain evidence="5">CGMCC 1.12471</strain>
    </source>
</reference>
<dbReference type="EMBL" id="JBHUEA010000005">
    <property type="protein sequence ID" value="MFD1720840.1"/>
    <property type="molecule type" value="Genomic_DNA"/>
</dbReference>
<keyword evidence="2 4" id="KW-0328">Glycosyltransferase</keyword>
<dbReference type="PANTHER" id="PTHR12526:SF640">
    <property type="entry name" value="COLANIC ACID BIOSYNTHESIS GLYCOSYLTRANSFERASE WCAL-RELATED"/>
    <property type="match status" value="1"/>
</dbReference>
<comment type="similarity">
    <text evidence="1">Belongs to the glycosyltransferase group 1 family. Glycosyltransferase 4 subfamily.</text>
</comment>
<evidence type="ECO:0000313" key="4">
    <source>
        <dbReference type="EMBL" id="MFD1720840.1"/>
    </source>
</evidence>
<evidence type="ECO:0000313" key="5">
    <source>
        <dbReference type="Proteomes" id="UP001597347"/>
    </source>
</evidence>
<dbReference type="SUPFAM" id="SSF53756">
    <property type="entry name" value="UDP-Glycosyltransferase/glycogen phosphorylase"/>
    <property type="match status" value="1"/>
</dbReference>
<accession>A0ABW4LBB2</accession>
<dbReference type="GO" id="GO:0016757">
    <property type="term" value="F:glycosyltransferase activity"/>
    <property type="evidence" value="ECO:0007669"/>
    <property type="project" value="UniProtKB-KW"/>
</dbReference>
<keyword evidence="3 4" id="KW-0808">Transferase</keyword>